<comment type="caution">
    <text evidence="3">The sequence shown here is derived from an EMBL/GenBank/DDBJ whole genome shotgun (WGS) entry which is preliminary data.</text>
</comment>
<sequence>MTRPFGDVPRLRMAEAGRDDGRSGRSQGMGQAGRLRVVAGFALAGYLLALMVGAAIEPPALARQSGSLLVHGAAFVGAQCLVFLLAPTWRGRLVWFGLLFAFGLVIEAVQFFLPWRSATWIDLVYNASGLSIGFLLCALLEIAARRLGLPSAAEVTRRS</sequence>
<protein>
    <submittedName>
        <fullName evidence="3">VanZ family protein</fullName>
    </submittedName>
</protein>
<dbReference type="EMBL" id="JARHUD010000007">
    <property type="protein sequence ID" value="MDF2096674.1"/>
    <property type="molecule type" value="Genomic_DNA"/>
</dbReference>
<reference evidence="3 4" key="1">
    <citation type="submission" date="2023-03" db="EMBL/GenBank/DDBJ databases">
        <title>Fodinicurvata sp. CAU 1616 isolated from sea sendiment.</title>
        <authorList>
            <person name="Kim W."/>
        </authorList>
    </citation>
    <scope>NUCLEOTIDE SEQUENCE [LARGE SCALE GENOMIC DNA]</scope>
    <source>
        <strain evidence="3 4">CAU 1616</strain>
    </source>
</reference>
<dbReference type="PANTHER" id="PTHR28008:SF1">
    <property type="entry name" value="DOMAIN PROTEIN, PUTATIVE (AFU_ORTHOLOGUE AFUA_3G10980)-RELATED"/>
    <property type="match status" value="1"/>
</dbReference>
<feature type="transmembrane region" description="Helical" evidence="1">
    <location>
        <begin position="125"/>
        <end position="144"/>
    </location>
</feature>
<feature type="domain" description="VanZ-like" evidence="2">
    <location>
        <begin position="72"/>
        <end position="140"/>
    </location>
</feature>
<keyword evidence="1" id="KW-1133">Transmembrane helix</keyword>
<evidence type="ECO:0000313" key="3">
    <source>
        <dbReference type="EMBL" id="MDF2096674.1"/>
    </source>
</evidence>
<organism evidence="3 4">
    <name type="scientific">Aquibaculum arenosum</name>
    <dbReference type="NCBI Taxonomy" id="3032591"/>
    <lineage>
        <taxon>Bacteria</taxon>
        <taxon>Pseudomonadati</taxon>
        <taxon>Pseudomonadota</taxon>
        <taxon>Alphaproteobacteria</taxon>
        <taxon>Rhodospirillales</taxon>
        <taxon>Rhodovibrionaceae</taxon>
        <taxon>Aquibaculum</taxon>
    </lineage>
</organism>
<dbReference type="PANTHER" id="PTHR28008">
    <property type="entry name" value="DOMAIN PROTEIN, PUTATIVE (AFU_ORTHOLOGUE AFUA_3G10980)-RELATED"/>
    <property type="match status" value="1"/>
</dbReference>
<gene>
    <name evidence="3" type="ORF">P2G67_11860</name>
</gene>
<accession>A0ABT5YP64</accession>
<dbReference type="InterPro" id="IPR006976">
    <property type="entry name" value="VanZ-like"/>
</dbReference>
<dbReference type="Proteomes" id="UP001215503">
    <property type="component" value="Unassembled WGS sequence"/>
</dbReference>
<evidence type="ECO:0000259" key="2">
    <source>
        <dbReference type="Pfam" id="PF04892"/>
    </source>
</evidence>
<feature type="transmembrane region" description="Helical" evidence="1">
    <location>
        <begin position="68"/>
        <end position="86"/>
    </location>
</feature>
<feature type="transmembrane region" description="Helical" evidence="1">
    <location>
        <begin position="93"/>
        <end position="113"/>
    </location>
</feature>
<evidence type="ECO:0000313" key="4">
    <source>
        <dbReference type="Proteomes" id="UP001215503"/>
    </source>
</evidence>
<evidence type="ECO:0000256" key="1">
    <source>
        <dbReference type="SAM" id="Phobius"/>
    </source>
</evidence>
<dbReference type="Pfam" id="PF04892">
    <property type="entry name" value="VanZ"/>
    <property type="match status" value="1"/>
</dbReference>
<keyword evidence="4" id="KW-1185">Reference proteome</keyword>
<dbReference type="RefSeq" id="WP_275823363.1">
    <property type="nucleotide sequence ID" value="NZ_JARHUD010000007.1"/>
</dbReference>
<keyword evidence="1" id="KW-0812">Transmembrane</keyword>
<keyword evidence="1" id="KW-0472">Membrane</keyword>
<feature type="transmembrane region" description="Helical" evidence="1">
    <location>
        <begin position="35"/>
        <end position="56"/>
    </location>
</feature>
<name>A0ABT5YP64_9PROT</name>
<proteinExistence type="predicted"/>